<feature type="compositionally biased region" description="Basic and acidic residues" evidence="1">
    <location>
        <begin position="125"/>
        <end position="151"/>
    </location>
</feature>
<feature type="region of interest" description="Disordered" evidence="1">
    <location>
        <begin position="207"/>
        <end position="237"/>
    </location>
</feature>
<dbReference type="Pfam" id="PF20511">
    <property type="entry name" value="PMI_typeI_cat"/>
    <property type="match status" value="1"/>
</dbReference>
<evidence type="ECO:0000313" key="4">
    <source>
        <dbReference type="Proteomes" id="UP000831156"/>
    </source>
</evidence>
<name>A0ABY1UP62_9APIC</name>
<feature type="region of interest" description="Disordered" evidence="1">
    <location>
        <begin position="604"/>
        <end position="634"/>
    </location>
</feature>
<dbReference type="GO" id="GO:0016853">
    <property type="term" value="F:isomerase activity"/>
    <property type="evidence" value="ECO:0007669"/>
    <property type="project" value="UniProtKB-KW"/>
</dbReference>
<dbReference type="InterPro" id="IPR016305">
    <property type="entry name" value="Mannose-6-P_Isomerase"/>
</dbReference>
<feature type="compositionally biased region" description="Basic and acidic residues" evidence="1">
    <location>
        <begin position="609"/>
        <end position="634"/>
    </location>
</feature>
<dbReference type="PANTHER" id="PTHR10309">
    <property type="entry name" value="MANNOSE-6-PHOSPHATE ISOMERASE"/>
    <property type="match status" value="1"/>
</dbReference>
<keyword evidence="3" id="KW-0413">Isomerase</keyword>
<proteinExistence type="predicted"/>
<sequence length="954" mass="111530">MSKLCINECIPYVQKYEWGKGKDGLVYEVMKNIVQENHNIIKKEIDHLEYLKEYMDEYENNKDEKKKGKDHEDEVDKNGDVKNEEEKNGKDKKKKKKGKKSIEKDEVNQMNDDNNKNNDNNNNKNNDDNNNKNNDDNNNKNNDDNNNKNNDKYAELWIGNHVKSPNLVVYKNSLVKIEEFLKIYEKKKNKKSKLMKFFYKKVGNSKSKYTNKKKDSTKSEDIINKNNNTTKGSTVGGENDLKRYSDIEFSSLNNVSIKEKEDINEQEELLEEEVDKNTLFPYLFKMLSISKPLSIQIHPNEQQTLYLNTMNPLLYKDKIFKTEMCVCINSMTLLCGFMNIFKIAFLIRNIKELNDFFLKRGCQQLTQGCDITQQNKMDETKFAKKCPNEIILMDDKNCNMKDDKKGITNITLEGTNYNNNNNNNIKKENKVESSVEIALITQLLSSTPSVPSSCGNINVDSKEDEKKDMFHLFDLFYSNKDDHVEEVLSMLSRIYIYIINYALKRGNGLSYDVISVIDNYAECIQKYVYDENFYSSFYKNEKFLELNINLGNLIKIEKEKLQNSLYENKFNTDLTESDMDEEEKDEKTISEDDGAMDSYDVLKKKDKKKGSQEYDKGVDNNNDQLDKQKNDDDGTKVCEKECSPRCSNEYTNTYSNECVNVYNNLNKQNDPYFISRKKIKAFYEHMYKFLIYRILLVENDVLNDCVTSIIKENEKYQTFINDDETFKKKTEKLYADICKKKNYENLCKETENFIIHSIFELLKNVSMYYANDGGRIFLFILQLINLNHGDVVYIKPGVIHSYISGHCLECMTNSDLVIRGGLTNKEIDKLNFIKYVNYKNNYPIILEKEFINYNIMSYSYHRMKHFKILCITIRPGETINYVFSEKSFTSCIVLSTNKKVKIKGKKNDKIKANIKNVRKGMILFIAPTVMVTISNLYANPEDGNKEFVIYCATS</sequence>
<dbReference type="InterPro" id="IPR014710">
    <property type="entry name" value="RmlC-like_jellyroll"/>
</dbReference>
<feature type="region of interest" description="Disordered" evidence="1">
    <location>
        <begin position="61"/>
        <end position="151"/>
    </location>
</feature>
<dbReference type="Gene3D" id="2.60.120.10">
    <property type="entry name" value="Jelly Rolls"/>
    <property type="match status" value="2"/>
</dbReference>
<evidence type="ECO:0000256" key="1">
    <source>
        <dbReference type="SAM" id="MobiDB-lite"/>
    </source>
</evidence>
<feature type="compositionally biased region" description="Basic and acidic residues" evidence="1">
    <location>
        <begin position="212"/>
        <end position="223"/>
    </location>
</feature>
<dbReference type="InterPro" id="IPR046457">
    <property type="entry name" value="PMI_typeI_cat"/>
</dbReference>
<organism evidence="3 4">
    <name type="scientific">Plasmodium gaboni</name>
    <dbReference type="NCBI Taxonomy" id="647221"/>
    <lineage>
        <taxon>Eukaryota</taxon>
        <taxon>Sar</taxon>
        <taxon>Alveolata</taxon>
        <taxon>Apicomplexa</taxon>
        <taxon>Aconoidasida</taxon>
        <taxon>Haemosporida</taxon>
        <taxon>Plasmodiidae</taxon>
        <taxon>Plasmodium</taxon>
        <taxon>Plasmodium (Laverania)</taxon>
    </lineage>
</organism>
<feature type="compositionally biased region" description="Basic residues" evidence="1">
    <location>
        <begin position="90"/>
        <end position="99"/>
    </location>
</feature>
<dbReference type="InterPro" id="IPR011051">
    <property type="entry name" value="RmlC_Cupin_sf"/>
</dbReference>
<evidence type="ECO:0000259" key="2">
    <source>
        <dbReference type="Pfam" id="PF20511"/>
    </source>
</evidence>
<dbReference type="PANTHER" id="PTHR10309:SF0">
    <property type="entry name" value="MANNOSE-6-PHOSPHATE ISOMERASE"/>
    <property type="match status" value="1"/>
</dbReference>
<protein>
    <submittedName>
        <fullName evidence="3">Mannose-6-phosphate isomerase, putative</fullName>
    </submittedName>
</protein>
<feature type="domain" description="Phosphomannose isomerase type I catalytic" evidence="2">
    <location>
        <begin position="255"/>
        <end position="338"/>
    </location>
</feature>
<feature type="compositionally biased region" description="Polar residues" evidence="1">
    <location>
        <begin position="224"/>
        <end position="233"/>
    </location>
</feature>
<feature type="compositionally biased region" description="Acidic residues" evidence="1">
    <location>
        <begin position="575"/>
        <end position="584"/>
    </location>
</feature>
<dbReference type="Proteomes" id="UP000831156">
    <property type="component" value="Chromosome 8"/>
</dbReference>
<feature type="compositionally biased region" description="Basic and acidic residues" evidence="1">
    <location>
        <begin position="61"/>
        <end position="89"/>
    </location>
</feature>
<accession>A0ABY1UP62</accession>
<reference evidence="3" key="1">
    <citation type="submission" date="2016-09" db="EMBL/GenBank/DDBJ databases">
        <authorList>
            <consortium name="Pathogen Informatics"/>
            <person name="Sun Q."/>
            <person name="Inoue M."/>
        </authorList>
    </citation>
    <scope>NUCLEOTIDE SEQUENCE</scope>
</reference>
<dbReference type="EMBL" id="LT969431">
    <property type="protein sequence ID" value="SOV13281.1"/>
    <property type="molecule type" value="Genomic_DNA"/>
</dbReference>
<evidence type="ECO:0000313" key="3">
    <source>
        <dbReference type="EMBL" id="SOV13281.1"/>
    </source>
</evidence>
<keyword evidence="4" id="KW-1185">Reference proteome</keyword>
<gene>
    <name evidence="3" type="ORF">PGABG01_0801900</name>
</gene>
<feature type="region of interest" description="Disordered" evidence="1">
    <location>
        <begin position="572"/>
        <end position="591"/>
    </location>
</feature>
<dbReference type="SUPFAM" id="SSF51182">
    <property type="entry name" value="RmlC-like cupins"/>
    <property type="match status" value="1"/>
</dbReference>